<dbReference type="GO" id="GO:0005789">
    <property type="term" value="C:endoplasmic reticulum membrane"/>
    <property type="evidence" value="ECO:0007669"/>
    <property type="project" value="UniProtKB-SubCell"/>
</dbReference>
<dbReference type="PANTHER" id="PTHR10994:SF176">
    <property type="entry name" value="RETICULON-LIKE PROTEIN"/>
    <property type="match status" value="1"/>
</dbReference>
<feature type="domain" description="Reticulon" evidence="8">
    <location>
        <begin position="91"/>
        <end position="276"/>
    </location>
</feature>
<dbReference type="EMBL" id="JAUHHV010000007">
    <property type="protein sequence ID" value="KAK1419422.1"/>
    <property type="molecule type" value="Genomic_DNA"/>
</dbReference>
<dbReference type="GO" id="GO:0009617">
    <property type="term" value="P:response to bacterium"/>
    <property type="evidence" value="ECO:0007669"/>
    <property type="project" value="InterPro"/>
</dbReference>
<organism evidence="9 10">
    <name type="scientific">Tagetes erecta</name>
    <name type="common">African marigold</name>
    <dbReference type="NCBI Taxonomy" id="13708"/>
    <lineage>
        <taxon>Eukaryota</taxon>
        <taxon>Viridiplantae</taxon>
        <taxon>Streptophyta</taxon>
        <taxon>Embryophyta</taxon>
        <taxon>Tracheophyta</taxon>
        <taxon>Spermatophyta</taxon>
        <taxon>Magnoliopsida</taxon>
        <taxon>eudicotyledons</taxon>
        <taxon>Gunneridae</taxon>
        <taxon>Pentapetalae</taxon>
        <taxon>asterids</taxon>
        <taxon>campanulids</taxon>
        <taxon>Asterales</taxon>
        <taxon>Asteraceae</taxon>
        <taxon>Asteroideae</taxon>
        <taxon>Heliantheae alliance</taxon>
        <taxon>Tageteae</taxon>
        <taxon>Tagetes</taxon>
    </lineage>
</organism>
<evidence type="ECO:0000256" key="7">
    <source>
        <dbReference type="SAM" id="MobiDB-lite"/>
    </source>
</evidence>
<keyword evidence="5 6" id="KW-0472">Membrane</keyword>
<comment type="caution">
    <text evidence="9">The sequence shown here is derived from an EMBL/GenBank/DDBJ whole genome shotgun (WGS) entry which is preliminary data.</text>
</comment>
<comment type="subcellular location">
    <subcellularLocation>
        <location evidence="1 6">Endoplasmic reticulum membrane</location>
        <topology evidence="1 6">Multi-pass membrane protein</topology>
    </subcellularLocation>
</comment>
<keyword evidence="10" id="KW-1185">Reference proteome</keyword>
<feature type="transmembrane region" description="Helical" evidence="6">
    <location>
        <begin position="195"/>
        <end position="228"/>
    </location>
</feature>
<evidence type="ECO:0000256" key="3">
    <source>
        <dbReference type="ARBA" id="ARBA00022824"/>
    </source>
</evidence>
<feature type="compositionally biased region" description="Basic and acidic residues" evidence="7">
    <location>
        <begin position="26"/>
        <end position="38"/>
    </location>
</feature>
<evidence type="ECO:0000259" key="8">
    <source>
        <dbReference type="PROSITE" id="PS50845"/>
    </source>
</evidence>
<evidence type="ECO:0000256" key="6">
    <source>
        <dbReference type="RuleBase" id="RU363132"/>
    </source>
</evidence>
<reference evidence="9" key="1">
    <citation type="journal article" date="2023" name="bioRxiv">
        <title>Improved chromosome-level genome assembly for marigold (Tagetes erecta).</title>
        <authorList>
            <person name="Jiang F."/>
            <person name="Yuan L."/>
            <person name="Wang S."/>
            <person name="Wang H."/>
            <person name="Xu D."/>
            <person name="Wang A."/>
            <person name="Fan W."/>
        </authorList>
    </citation>
    <scope>NUCLEOTIDE SEQUENCE</scope>
    <source>
        <strain evidence="9">WSJ</strain>
        <tissue evidence="9">Leaf</tissue>
    </source>
</reference>
<name>A0AAD8KAP5_TARER</name>
<dbReference type="PANTHER" id="PTHR10994">
    <property type="entry name" value="RETICULON"/>
    <property type="match status" value="1"/>
</dbReference>
<evidence type="ECO:0000313" key="10">
    <source>
        <dbReference type="Proteomes" id="UP001229421"/>
    </source>
</evidence>
<keyword evidence="4 6" id="KW-1133">Transmembrane helix</keyword>
<dbReference type="AlphaFoldDB" id="A0AAD8KAP5"/>
<evidence type="ECO:0000256" key="5">
    <source>
        <dbReference type="ARBA" id="ARBA00023136"/>
    </source>
</evidence>
<protein>
    <recommendedName>
        <fullName evidence="6">Reticulon-like protein</fullName>
    </recommendedName>
</protein>
<sequence length="276" mass="31244">MVSYSFHKTPTLFQLPRISDPNMAAGEHDVDPAKEKITDMFQDDNSSSSSDSDAKSKTKPIEKKTFPVPRNKDNTSWKEKPVHSLLGGGEAADIFLWRNKKKSAGILGFATIIWALFEMIEYHLLSLLCHVLILVLGIHFLWSNTLNLIYRCPQFPEVALEEDTVLQAALVLRLEINNALEVLREIASGKDLKKFLAVIAGLWIVSIAGSCCTLLTLVYICFVLLYTVPLLYERHKEKADVCLEKAEAELKKQFDVLQERVLSRVPSRRSKDKKLE</sequence>
<dbReference type="InterPro" id="IPR003388">
    <property type="entry name" value="Reticulon"/>
</dbReference>
<evidence type="ECO:0000256" key="4">
    <source>
        <dbReference type="ARBA" id="ARBA00022989"/>
    </source>
</evidence>
<feature type="compositionally biased region" description="Basic and acidic residues" evidence="7">
    <location>
        <begin position="52"/>
        <end position="80"/>
    </location>
</feature>
<dbReference type="Pfam" id="PF02453">
    <property type="entry name" value="Reticulon"/>
    <property type="match status" value="1"/>
</dbReference>
<keyword evidence="2 6" id="KW-0812">Transmembrane</keyword>
<evidence type="ECO:0000313" key="9">
    <source>
        <dbReference type="EMBL" id="KAK1419422.1"/>
    </source>
</evidence>
<proteinExistence type="predicted"/>
<accession>A0AAD8KAP5</accession>
<keyword evidence="3 6" id="KW-0256">Endoplasmic reticulum</keyword>
<evidence type="ECO:0000256" key="2">
    <source>
        <dbReference type="ARBA" id="ARBA00022692"/>
    </source>
</evidence>
<dbReference type="Proteomes" id="UP001229421">
    <property type="component" value="Unassembled WGS sequence"/>
</dbReference>
<dbReference type="InterPro" id="IPR045064">
    <property type="entry name" value="Reticulon-like"/>
</dbReference>
<feature type="region of interest" description="Disordered" evidence="7">
    <location>
        <begin position="17"/>
        <end position="80"/>
    </location>
</feature>
<gene>
    <name evidence="9" type="ORF">QVD17_28589</name>
</gene>
<evidence type="ECO:0000256" key="1">
    <source>
        <dbReference type="ARBA" id="ARBA00004477"/>
    </source>
</evidence>
<dbReference type="PROSITE" id="PS50845">
    <property type="entry name" value="RETICULON"/>
    <property type="match status" value="1"/>
</dbReference>
<feature type="transmembrane region" description="Helical" evidence="6">
    <location>
        <begin position="122"/>
        <end position="142"/>
    </location>
</feature>